<reference evidence="1 2" key="1">
    <citation type="journal article" date="2019" name="Emerg. Microbes Infect.">
        <title>Comprehensive subspecies identification of 175 nontuberculous mycobacteria species based on 7547 genomic profiles.</title>
        <authorList>
            <person name="Matsumoto Y."/>
            <person name="Kinjo T."/>
            <person name="Motooka D."/>
            <person name="Nabeya D."/>
            <person name="Jung N."/>
            <person name="Uechi K."/>
            <person name="Horii T."/>
            <person name="Iida T."/>
            <person name="Fujita J."/>
            <person name="Nakamura S."/>
        </authorList>
    </citation>
    <scope>NUCLEOTIDE SEQUENCE [LARGE SCALE GENOMIC DNA]</scope>
    <source>
        <strain evidence="1 2">JCM 12603</strain>
    </source>
</reference>
<dbReference type="Proteomes" id="UP000466785">
    <property type="component" value="Chromosome"/>
</dbReference>
<organism evidence="1 2">
    <name type="scientific">Mycolicibacterium poriferae</name>
    <dbReference type="NCBI Taxonomy" id="39694"/>
    <lineage>
        <taxon>Bacteria</taxon>
        <taxon>Bacillati</taxon>
        <taxon>Actinomycetota</taxon>
        <taxon>Actinomycetes</taxon>
        <taxon>Mycobacteriales</taxon>
        <taxon>Mycobacteriaceae</taxon>
        <taxon>Mycolicibacterium</taxon>
    </lineage>
</organism>
<gene>
    <name evidence="1" type="ORF">MPOR_32450</name>
</gene>
<evidence type="ECO:0000313" key="2">
    <source>
        <dbReference type="Proteomes" id="UP000466785"/>
    </source>
</evidence>
<protein>
    <submittedName>
        <fullName evidence="1">Uncharacterized protein</fullName>
    </submittedName>
</protein>
<dbReference type="AlphaFoldDB" id="A0A6N4VCP8"/>
<dbReference type="RefSeq" id="WP_163675444.1">
    <property type="nucleotide sequence ID" value="NZ_AP022570.1"/>
</dbReference>
<dbReference type="KEGG" id="mpof:MPOR_32450"/>
<accession>A0A6N4VCP8</accession>
<sequence>MTNLLDPEERAAAVRLLSSARNARAPGSSKSVAAAVSTDPLGSWRLAAVAAWLVRLIAGRFGNSLRDRTDDPVMADHVLREARRALDGDAPYDKELVHLAALATSDGPGDARAAAHRWYERQPHNFDTWMVTDSAIDLLRHLSDLRATQVAGGIAGDDLTRDAVLDAVSAELIEVEMATGTTDFKDET</sequence>
<proteinExistence type="predicted"/>
<keyword evidence="2" id="KW-1185">Reference proteome</keyword>
<evidence type="ECO:0000313" key="1">
    <source>
        <dbReference type="EMBL" id="BBX52219.1"/>
    </source>
</evidence>
<name>A0A6N4VCP8_9MYCO</name>
<dbReference type="EMBL" id="AP022570">
    <property type="protein sequence ID" value="BBX52219.1"/>
    <property type="molecule type" value="Genomic_DNA"/>
</dbReference>